<dbReference type="Proteomes" id="UP000321080">
    <property type="component" value="Unassembled WGS sequence"/>
</dbReference>
<dbReference type="RefSeq" id="WP_147768815.1">
    <property type="nucleotide sequence ID" value="NZ_VRKQ01000010.1"/>
</dbReference>
<sequence length="78" mass="9282">MAAQKCPNCKEDSFTWKVDDEISDLTVWSCFECNYQAFENELEEQYCSECVKKTKSKLSDKEKDYWWCSNCNTVEVIR</sequence>
<dbReference type="AlphaFoldDB" id="A0A5C7GIL0"/>
<comment type="caution">
    <text evidence="1">The sequence shown here is derived from an EMBL/GenBank/DDBJ whole genome shotgun (WGS) entry which is preliminary data.</text>
</comment>
<gene>
    <name evidence="1" type="ORF">FUA22_12445</name>
</gene>
<accession>A0A5C7GIL0</accession>
<dbReference type="OrthoDB" id="1448367at2"/>
<evidence type="ECO:0000313" key="1">
    <source>
        <dbReference type="EMBL" id="TXG37357.1"/>
    </source>
</evidence>
<organism evidence="1 2">
    <name type="scientific">Seonamhaeicola maritimus</name>
    <dbReference type="NCBI Taxonomy" id="2591822"/>
    <lineage>
        <taxon>Bacteria</taxon>
        <taxon>Pseudomonadati</taxon>
        <taxon>Bacteroidota</taxon>
        <taxon>Flavobacteriia</taxon>
        <taxon>Flavobacteriales</taxon>
        <taxon>Flavobacteriaceae</taxon>
    </lineage>
</organism>
<protein>
    <submittedName>
        <fullName evidence="1">Uncharacterized protein</fullName>
    </submittedName>
</protein>
<dbReference type="EMBL" id="VRKQ01000010">
    <property type="protein sequence ID" value="TXG37357.1"/>
    <property type="molecule type" value="Genomic_DNA"/>
</dbReference>
<proteinExistence type="predicted"/>
<keyword evidence="2" id="KW-1185">Reference proteome</keyword>
<name>A0A5C7GIL0_9FLAO</name>
<reference evidence="1 2" key="1">
    <citation type="submission" date="2019-08" db="EMBL/GenBank/DDBJ databases">
        <title>Seonamhaeicola sediminis sp. nov., isolated from marine sediment.</title>
        <authorList>
            <person name="Cao W.R."/>
        </authorList>
    </citation>
    <scope>NUCLEOTIDE SEQUENCE [LARGE SCALE GENOMIC DNA]</scope>
    <source>
        <strain evidence="1 2">1505</strain>
    </source>
</reference>
<evidence type="ECO:0000313" key="2">
    <source>
        <dbReference type="Proteomes" id="UP000321080"/>
    </source>
</evidence>